<protein>
    <submittedName>
        <fullName evidence="2">Uncharacterized protein</fullName>
    </submittedName>
</protein>
<sequence length="95" mass="10249">MLQAIGKSNGGQTEEAFQMCQPRSIGELQNLISGEGASPVRLGDCVSFQNSVVCVVCRDRETETHSSFSGFNKEDSIPVSSRDGGPSTFSRDHPR</sequence>
<name>A0A382TTQ9_9ZZZZ</name>
<organism evidence="2">
    <name type="scientific">marine metagenome</name>
    <dbReference type="NCBI Taxonomy" id="408172"/>
    <lineage>
        <taxon>unclassified sequences</taxon>
        <taxon>metagenomes</taxon>
        <taxon>ecological metagenomes</taxon>
    </lineage>
</organism>
<dbReference type="EMBL" id="UINC01138885">
    <property type="protein sequence ID" value="SVD25105.1"/>
    <property type="molecule type" value="Genomic_DNA"/>
</dbReference>
<evidence type="ECO:0000313" key="2">
    <source>
        <dbReference type="EMBL" id="SVD25105.1"/>
    </source>
</evidence>
<accession>A0A382TTQ9</accession>
<feature type="region of interest" description="Disordered" evidence="1">
    <location>
        <begin position="62"/>
        <end position="95"/>
    </location>
</feature>
<proteinExistence type="predicted"/>
<dbReference type="AlphaFoldDB" id="A0A382TTQ9"/>
<gene>
    <name evidence="2" type="ORF">METZ01_LOCUS377959</name>
</gene>
<evidence type="ECO:0000256" key="1">
    <source>
        <dbReference type="SAM" id="MobiDB-lite"/>
    </source>
</evidence>
<feature type="non-terminal residue" evidence="2">
    <location>
        <position position="95"/>
    </location>
</feature>
<reference evidence="2" key="1">
    <citation type="submission" date="2018-05" db="EMBL/GenBank/DDBJ databases">
        <authorList>
            <person name="Lanie J.A."/>
            <person name="Ng W.-L."/>
            <person name="Kazmierczak K.M."/>
            <person name="Andrzejewski T.M."/>
            <person name="Davidsen T.M."/>
            <person name="Wayne K.J."/>
            <person name="Tettelin H."/>
            <person name="Glass J.I."/>
            <person name="Rusch D."/>
            <person name="Podicherti R."/>
            <person name="Tsui H.-C.T."/>
            <person name="Winkler M.E."/>
        </authorList>
    </citation>
    <scope>NUCLEOTIDE SEQUENCE</scope>
</reference>